<evidence type="ECO:0000256" key="4">
    <source>
        <dbReference type="ARBA" id="ARBA00023136"/>
    </source>
</evidence>
<dbReference type="InterPro" id="IPR011990">
    <property type="entry name" value="TPR-like_helical_dom_sf"/>
</dbReference>
<protein>
    <submittedName>
        <fullName evidence="8">RagB/SusD family nutrient uptake outer membrane protein</fullName>
    </submittedName>
</protein>
<comment type="subcellular location">
    <subcellularLocation>
        <location evidence="1">Cell outer membrane</location>
    </subcellularLocation>
</comment>
<keyword evidence="5" id="KW-0998">Cell outer membrane</keyword>
<organism evidence="8 9">
    <name type="scientific">Candidatus Cryptobacteroides merdavium</name>
    <dbReference type="NCBI Taxonomy" id="2840769"/>
    <lineage>
        <taxon>Bacteria</taxon>
        <taxon>Pseudomonadati</taxon>
        <taxon>Bacteroidota</taxon>
        <taxon>Bacteroidia</taxon>
        <taxon>Bacteroidales</taxon>
        <taxon>Candidatus Cryptobacteroides</taxon>
    </lineage>
</organism>
<evidence type="ECO:0000256" key="5">
    <source>
        <dbReference type="ARBA" id="ARBA00023237"/>
    </source>
</evidence>
<reference evidence="8" key="2">
    <citation type="journal article" date="2021" name="PeerJ">
        <title>Extensive microbial diversity within the chicken gut microbiome revealed by metagenomics and culture.</title>
        <authorList>
            <person name="Gilroy R."/>
            <person name="Ravi A."/>
            <person name="Getino M."/>
            <person name="Pursley I."/>
            <person name="Horton D.L."/>
            <person name="Alikhan N.F."/>
            <person name="Baker D."/>
            <person name="Gharbi K."/>
            <person name="Hall N."/>
            <person name="Watson M."/>
            <person name="Adriaenssens E.M."/>
            <person name="Foster-Nyarko E."/>
            <person name="Jarju S."/>
            <person name="Secka A."/>
            <person name="Antonio M."/>
            <person name="Oren A."/>
            <person name="Chaudhuri R.R."/>
            <person name="La Ragione R."/>
            <person name="Hildebrand F."/>
            <person name="Pallen M.J."/>
        </authorList>
    </citation>
    <scope>NUCLEOTIDE SEQUENCE</scope>
    <source>
        <strain evidence="8">D5-748</strain>
    </source>
</reference>
<feature type="domain" description="RagB/SusD" evidence="6">
    <location>
        <begin position="382"/>
        <end position="495"/>
    </location>
</feature>
<keyword evidence="3" id="KW-0732">Signal</keyword>
<keyword evidence="4" id="KW-0472">Membrane</keyword>
<evidence type="ECO:0000256" key="1">
    <source>
        <dbReference type="ARBA" id="ARBA00004442"/>
    </source>
</evidence>
<dbReference type="InterPro" id="IPR012944">
    <property type="entry name" value="SusD_RagB_dom"/>
</dbReference>
<dbReference type="InterPro" id="IPR033985">
    <property type="entry name" value="SusD-like_N"/>
</dbReference>
<feature type="domain" description="SusD-like N-terminal" evidence="7">
    <location>
        <begin position="66"/>
        <end position="226"/>
    </location>
</feature>
<evidence type="ECO:0000256" key="3">
    <source>
        <dbReference type="ARBA" id="ARBA00022729"/>
    </source>
</evidence>
<evidence type="ECO:0000259" key="6">
    <source>
        <dbReference type="Pfam" id="PF07980"/>
    </source>
</evidence>
<dbReference type="Gene3D" id="1.25.40.390">
    <property type="match status" value="1"/>
</dbReference>
<evidence type="ECO:0000313" key="9">
    <source>
        <dbReference type="Proteomes" id="UP000823619"/>
    </source>
</evidence>
<dbReference type="Pfam" id="PF07980">
    <property type="entry name" value="SusD_RagB"/>
    <property type="match status" value="1"/>
</dbReference>
<evidence type="ECO:0000313" key="8">
    <source>
        <dbReference type="EMBL" id="MBO8444086.1"/>
    </source>
</evidence>
<gene>
    <name evidence="8" type="ORF">IAC23_00055</name>
</gene>
<dbReference type="EMBL" id="JADIMO010000003">
    <property type="protein sequence ID" value="MBO8444086.1"/>
    <property type="molecule type" value="Genomic_DNA"/>
</dbReference>
<dbReference type="AlphaFoldDB" id="A0A9D9ECR3"/>
<comment type="caution">
    <text evidence="8">The sequence shown here is derived from an EMBL/GenBank/DDBJ whole genome shotgun (WGS) entry which is preliminary data.</text>
</comment>
<name>A0A9D9ECR3_9BACT</name>
<sequence>MVIFPVMALCLSGLSSCRDFLNLSDPEALSDGNFPTDLEHIGLVVNSVYGAQHHWYFLGNYWAGYVMYCVDHTIDLQWHEDQEWVDILAGDVKAGNEKVTDPWTALSLGVYYSNTALEEIAEYRRTAPESEKAALDNYEGECLFFRAFYRWHMLSLYGQPDMDGVGIPIIQSVPKTLEEMYVGRETTGECYQAIIDDLVAAESLLSQTDNHRVTLWAAKAFLAKAYFFAGQDARALVYLKDCIDNSGKSLVGYDDYRMMFNGYDEYEYNSESFYEVGNTADPTGGNAYGSPNTGSTLSLYYPPFCIGPDGSRTAMSYGNQYMHDRNLLRFGYTDPAPLSDGVLQVSGSGDNAEYSLSEEYMARQQEYRDKLATPEYDYENFPDPRLFVCALQPFVDEVQMTFDGVKGYHKVAQVEFGHWWEMDPSTGNDPQTFYGWPVRKYNYLDGHLANDTRNVAGYNIYFIRLPELYLLYAYLMKDTDAATALEYVNKVHRRAWGYDADSPSAVDYQTLADRTKTASDDHLANDPILYEMWAEMFG</sequence>
<reference evidence="8" key="1">
    <citation type="submission" date="2020-10" db="EMBL/GenBank/DDBJ databases">
        <authorList>
            <person name="Gilroy R."/>
        </authorList>
    </citation>
    <scope>NUCLEOTIDE SEQUENCE</scope>
    <source>
        <strain evidence="8">D5-748</strain>
    </source>
</reference>
<dbReference type="Pfam" id="PF14322">
    <property type="entry name" value="SusD-like_3"/>
    <property type="match status" value="1"/>
</dbReference>
<accession>A0A9D9ECR3</accession>
<proteinExistence type="inferred from homology"/>
<dbReference type="GO" id="GO:0009279">
    <property type="term" value="C:cell outer membrane"/>
    <property type="evidence" value="ECO:0007669"/>
    <property type="project" value="UniProtKB-SubCell"/>
</dbReference>
<feature type="non-terminal residue" evidence="8">
    <location>
        <position position="538"/>
    </location>
</feature>
<evidence type="ECO:0000256" key="2">
    <source>
        <dbReference type="ARBA" id="ARBA00006275"/>
    </source>
</evidence>
<dbReference type="SUPFAM" id="SSF48452">
    <property type="entry name" value="TPR-like"/>
    <property type="match status" value="1"/>
</dbReference>
<comment type="similarity">
    <text evidence="2">Belongs to the SusD family.</text>
</comment>
<evidence type="ECO:0000259" key="7">
    <source>
        <dbReference type="Pfam" id="PF14322"/>
    </source>
</evidence>
<dbReference type="Proteomes" id="UP000823619">
    <property type="component" value="Unassembled WGS sequence"/>
</dbReference>